<accession>A0A075HLP5</accession>
<evidence type="ECO:0000256" key="5">
    <source>
        <dbReference type="ARBA" id="ARBA00022813"/>
    </source>
</evidence>
<protein>
    <submittedName>
        <fullName evidence="13">LexA repressor (LexA)</fullName>
        <ecNumber evidence="13">3.4.21.88</ecNumber>
    </submittedName>
</protein>
<dbReference type="Gene3D" id="1.10.10.10">
    <property type="entry name" value="Winged helix-like DNA-binding domain superfamily/Winged helix DNA-binding domain"/>
    <property type="match status" value="1"/>
</dbReference>
<organism evidence="13">
    <name type="scientific">uncultured marine thaumarchaeote KM3_68_B04</name>
    <dbReference type="NCBI Taxonomy" id="1456242"/>
    <lineage>
        <taxon>Archaea</taxon>
        <taxon>Nitrososphaerota</taxon>
        <taxon>environmental samples</taxon>
    </lineage>
</organism>
<proteinExistence type="inferred from homology"/>
<reference evidence="13" key="1">
    <citation type="journal article" date="2014" name="Genome Biol. Evol.">
        <title>Pangenome evidence for extensive interdomain horizontal transfer affecting lineage core and shell genes in uncultured planktonic thaumarchaeota and euryarchaeota.</title>
        <authorList>
            <person name="Deschamps P."/>
            <person name="Zivanovic Y."/>
            <person name="Moreira D."/>
            <person name="Rodriguez-Valera F."/>
            <person name="Lopez-Garcia P."/>
        </authorList>
    </citation>
    <scope>NUCLEOTIDE SEQUENCE</scope>
</reference>
<dbReference type="InterPro" id="IPR036286">
    <property type="entry name" value="LexA/Signal_pep-like_sf"/>
</dbReference>
<evidence type="ECO:0000256" key="9">
    <source>
        <dbReference type="ARBA" id="ARBA00023204"/>
    </source>
</evidence>
<dbReference type="InterPro" id="IPR050077">
    <property type="entry name" value="LexA_repressor"/>
</dbReference>
<dbReference type="SUPFAM" id="SSF51306">
    <property type="entry name" value="LexA/Signal peptidase"/>
    <property type="match status" value="1"/>
</dbReference>
<evidence type="ECO:0000259" key="11">
    <source>
        <dbReference type="Pfam" id="PF00717"/>
    </source>
</evidence>
<evidence type="ECO:0000256" key="2">
    <source>
        <dbReference type="ARBA" id="ARBA00022705"/>
    </source>
</evidence>
<keyword evidence="7" id="KW-0238">DNA-binding</keyword>
<dbReference type="InterPro" id="IPR036388">
    <property type="entry name" value="WH-like_DNA-bd_sf"/>
</dbReference>
<evidence type="ECO:0000256" key="8">
    <source>
        <dbReference type="ARBA" id="ARBA00023163"/>
    </source>
</evidence>
<keyword evidence="4 13" id="KW-0378">Hydrolase</keyword>
<evidence type="ECO:0000259" key="12">
    <source>
        <dbReference type="Pfam" id="PF01726"/>
    </source>
</evidence>
<dbReference type="InterPro" id="IPR036390">
    <property type="entry name" value="WH_DNA-bd_sf"/>
</dbReference>
<evidence type="ECO:0000256" key="7">
    <source>
        <dbReference type="ARBA" id="ARBA00023125"/>
    </source>
</evidence>
<keyword evidence="3" id="KW-0227">DNA damage</keyword>
<keyword evidence="6" id="KW-0805">Transcription regulation</keyword>
<dbReference type="HAMAP" id="MF_00015">
    <property type="entry name" value="LexA"/>
    <property type="match status" value="1"/>
</dbReference>
<dbReference type="SUPFAM" id="SSF46785">
    <property type="entry name" value="Winged helix' DNA-binding domain"/>
    <property type="match status" value="1"/>
</dbReference>
<dbReference type="NCBIfam" id="TIGR00498">
    <property type="entry name" value="lexA"/>
    <property type="match status" value="1"/>
</dbReference>
<evidence type="ECO:0000313" key="13">
    <source>
        <dbReference type="EMBL" id="AIF14878.1"/>
    </source>
</evidence>
<name>A0A075HLP5_9ARCH</name>
<dbReference type="EC" id="3.4.21.88" evidence="13"/>
<dbReference type="Pfam" id="PF01726">
    <property type="entry name" value="LexA_DNA_bind"/>
    <property type="match status" value="1"/>
</dbReference>
<dbReference type="AlphaFoldDB" id="A0A075HLP5"/>
<dbReference type="CDD" id="cd06529">
    <property type="entry name" value="S24_LexA-like"/>
    <property type="match status" value="1"/>
</dbReference>
<dbReference type="Gene3D" id="2.10.109.10">
    <property type="entry name" value="Umud Fragment, subunit A"/>
    <property type="match status" value="1"/>
</dbReference>
<dbReference type="EMBL" id="KF901013">
    <property type="protein sequence ID" value="AIF14878.1"/>
    <property type="molecule type" value="Genomic_DNA"/>
</dbReference>
<dbReference type="GO" id="GO:0006508">
    <property type="term" value="P:proteolysis"/>
    <property type="evidence" value="ECO:0007669"/>
    <property type="project" value="InterPro"/>
</dbReference>
<dbReference type="InterPro" id="IPR006199">
    <property type="entry name" value="LexA_DNA-bd_dom"/>
</dbReference>
<feature type="domain" description="Peptidase S24/S26A/S26B/S26C" evidence="11">
    <location>
        <begin position="98"/>
        <end position="212"/>
    </location>
</feature>
<dbReference type="GO" id="GO:0006260">
    <property type="term" value="P:DNA replication"/>
    <property type="evidence" value="ECO:0007669"/>
    <property type="project" value="UniProtKB-KW"/>
</dbReference>
<keyword evidence="1" id="KW-0678">Repressor</keyword>
<gene>
    <name evidence="13" type="primary">lexA</name>
</gene>
<evidence type="ECO:0000256" key="1">
    <source>
        <dbReference type="ARBA" id="ARBA00022491"/>
    </source>
</evidence>
<keyword evidence="10" id="KW-0742">SOS response</keyword>
<dbReference type="InterPro" id="IPR039418">
    <property type="entry name" value="LexA-like"/>
</dbReference>
<evidence type="ECO:0000256" key="10">
    <source>
        <dbReference type="ARBA" id="ARBA00023236"/>
    </source>
</evidence>
<dbReference type="InterPro" id="IPR015927">
    <property type="entry name" value="Peptidase_S24_S26A/B/C"/>
</dbReference>
<keyword evidence="9" id="KW-0234">DNA repair</keyword>
<feature type="domain" description="LexA repressor DNA-binding" evidence="12">
    <location>
        <begin position="19"/>
        <end position="81"/>
    </location>
</feature>
<dbReference type="GO" id="GO:0006281">
    <property type="term" value="P:DNA repair"/>
    <property type="evidence" value="ECO:0007669"/>
    <property type="project" value="UniProtKB-KW"/>
</dbReference>
<dbReference type="InterPro" id="IPR006200">
    <property type="entry name" value="LexA"/>
</dbReference>
<evidence type="ECO:0000256" key="6">
    <source>
        <dbReference type="ARBA" id="ARBA00023015"/>
    </source>
</evidence>
<dbReference type="GO" id="GO:0004252">
    <property type="term" value="F:serine-type endopeptidase activity"/>
    <property type="evidence" value="ECO:0007669"/>
    <property type="project" value="UniProtKB-EC"/>
</dbReference>
<dbReference type="GO" id="GO:0045892">
    <property type="term" value="P:negative regulation of DNA-templated transcription"/>
    <property type="evidence" value="ECO:0007669"/>
    <property type="project" value="InterPro"/>
</dbReference>
<keyword evidence="5" id="KW-0068">Autocatalytic cleavage</keyword>
<dbReference type="GO" id="GO:0009432">
    <property type="term" value="P:SOS response"/>
    <property type="evidence" value="ECO:0007669"/>
    <property type="project" value="UniProtKB-KW"/>
</dbReference>
<evidence type="ECO:0000256" key="3">
    <source>
        <dbReference type="ARBA" id="ARBA00022763"/>
    </source>
</evidence>
<evidence type="ECO:0000256" key="4">
    <source>
        <dbReference type="ARBA" id="ARBA00022801"/>
    </source>
</evidence>
<dbReference type="PANTHER" id="PTHR33516">
    <property type="entry name" value="LEXA REPRESSOR"/>
    <property type="match status" value="1"/>
</dbReference>
<dbReference type="Pfam" id="PF00717">
    <property type="entry name" value="Peptidase_S24"/>
    <property type="match status" value="1"/>
</dbReference>
<keyword evidence="8" id="KW-0804">Transcription</keyword>
<dbReference type="PANTHER" id="PTHR33516:SF2">
    <property type="entry name" value="LEXA REPRESSOR-RELATED"/>
    <property type="match status" value="1"/>
</dbReference>
<keyword evidence="2" id="KW-0235">DNA replication</keyword>
<dbReference type="FunFam" id="1.10.10.10:FF:000009">
    <property type="entry name" value="LexA repressor"/>
    <property type="match status" value="1"/>
</dbReference>
<sequence>MFALESALQNLLSTGGHVRPLTKRQREILDYLNEFIEHHGYAPSLEEIGRRFGLSSLATVHKHLSNLQEKGFIKRTWNRSRSVELMPTRSGARARDIPLLGRVSAGEPIEAVLSSETVSVPEEFLGKRDTYALRIRGNSMIDEQIRNDDIVILEDRRSVSNGETVVALIDDSEATLKTYYLESNQVRLQPQNPTMTPLVLDVERVQVQGVVIGIMRRY</sequence>
<dbReference type="GO" id="GO:0003677">
    <property type="term" value="F:DNA binding"/>
    <property type="evidence" value="ECO:0007669"/>
    <property type="project" value="UniProtKB-KW"/>
</dbReference>